<sequence>MVVGRGLLATAFALELGERDDLIVFASGAANSKGRDAEAFLRERRMLEECTRQGRRLVYFGTCSVHDPELHDSPYTQHKLRMEELAKQSARYAIFRLPQVVGPTQNQHTLTNYVRTMIMSGQPFTVWRGARRNIIDVTDVARIAHVMLDDAPADSCFTVNIANPRSIAVTELVHTFETVLGKKGTYTVVEGGGAYEIDTSRSSEAAVRAGINFDTHYVENVLRKYYGK</sequence>
<keyword evidence="3" id="KW-1185">Reference proteome</keyword>
<dbReference type="STRING" id="487184.SAMN05216421_0735"/>
<evidence type="ECO:0000313" key="3">
    <source>
        <dbReference type="Proteomes" id="UP000243207"/>
    </source>
</evidence>
<dbReference type="AlphaFoldDB" id="A0A1H1NPC3"/>
<dbReference type="Pfam" id="PF01370">
    <property type="entry name" value="Epimerase"/>
    <property type="match status" value="1"/>
</dbReference>
<evidence type="ECO:0000259" key="1">
    <source>
        <dbReference type="Pfam" id="PF01370"/>
    </source>
</evidence>
<accession>A0A1H1NPC3</accession>
<organism evidence="2 3">
    <name type="scientific">Halopseudomonas xinjiangensis</name>
    <dbReference type="NCBI Taxonomy" id="487184"/>
    <lineage>
        <taxon>Bacteria</taxon>
        <taxon>Pseudomonadati</taxon>
        <taxon>Pseudomonadota</taxon>
        <taxon>Gammaproteobacteria</taxon>
        <taxon>Pseudomonadales</taxon>
        <taxon>Pseudomonadaceae</taxon>
        <taxon>Halopseudomonas</taxon>
    </lineage>
</organism>
<dbReference type="EMBL" id="LT629736">
    <property type="protein sequence ID" value="SDS00881.1"/>
    <property type="molecule type" value="Genomic_DNA"/>
</dbReference>
<dbReference type="Gene3D" id="3.40.50.720">
    <property type="entry name" value="NAD(P)-binding Rossmann-like Domain"/>
    <property type="match status" value="1"/>
</dbReference>
<evidence type="ECO:0000313" key="2">
    <source>
        <dbReference type="EMBL" id="SDS00881.1"/>
    </source>
</evidence>
<dbReference type="InterPro" id="IPR036291">
    <property type="entry name" value="NAD(P)-bd_dom_sf"/>
</dbReference>
<dbReference type="Proteomes" id="UP000243207">
    <property type="component" value="Chromosome I"/>
</dbReference>
<feature type="domain" description="NAD-dependent epimerase/dehydratase" evidence="1">
    <location>
        <begin position="43"/>
        <end position="152"/>
    </location>
</feature>
<dbReference type="InterPro" id="IPR001509">
    <property type="entry name" value="Epimerase_deHydtase"/>
</dbReference>
<dbReference type="OrthoDB" id="1247029at2"/>
<dbReference type="SUPFAM" id="SSF51735">
    <property type="entry name" value="NAD(P)-binding Rossmann-fold domains"/>
    <property type="match status" value="1"/>
</dbReference>
<dbReference type="RefSeq" id="WP_093391878.1">
    <property type="nucleotide sequence ID" value="NZ_LT629736.1"/>
</dbReference>
<gene>
    <name evidence="2" type="ORF">SAMN05216421_0735</name>
</gene>
<reference evidence="3" key="1">
    <citation type="submission" date="2016-10" db="EMBL/GenBank/DDBJ databases">
        <authorList>
            <person name="Varghese N."/>
            <person name="Submissions S."/>
        </authorList>
    </citation>
    <scope>NUCLEOTIDE SEQUENCE [LARGE SCALE GENOMIC DNA]</scope>
    <source>
        <strain evidence="3">NRRL B-51270</strain>
    </source>
</reference>
<name>A0A1H1NPC3_9GAMM</name>
<proteinExistence type="predicted"/>
<protein>
    <submittedName>
        <fullName evidence="2">Nucleoside-diphosphate-sugar epimerase</fullName>
    </submittedName>
</protein>